<dbReference type="Gene3D" id="3.30.530.20">
    <property type="match status" value="1"/>
</dbReference>
<accession>A0A8K1FHW0</accession>
<keyword evidence="3" id="KW-1185">Reference proteome</keyword>
<dbReference type="PANTHER" id="PTHR13510">
    <property type="entry name" value="FYVE-FINGER-CONTAINING RAB5 EFFECTOR PROTEIN RABENOSYN-5-RELATED"/>
    <property type="match status" value="1"/>
</dbReference>
<proteinExistence type="predicted"/>
<comment type="caution">
    <text evidence="2">The sequence shown here is derived from an EMBL/GenBank/DDBJ whole genome shotgun (WGS) entry which is preliminary data.</text>
</comment>
<evidence type="ECO:0000313" key="3">
    <source>
        <dbReference type="Proteomes" id="UP000794436"/>
    </source>
</evidence>
<dbReference type="AlphaFoldDB" id="A0A8K1FHW0"/>
<evidence type="ECO:0000313" key="2">
    <source>
        <dbReference type="EMBL" id="TMW60167.1"/>
    </source>
</evidence>
<protein>
    <recommendedName>
        <fullName evidence="4">START domain-containing protein</fullName>
    </recommendedName>
</protein>
<evidence type="ECO:0000256" key="1">
    <source>
        <dbReference type="SAM" id="MobiDB-lite"/>
    </source>
</evidence>
<gene>
    <name evidence="2" type="ORF">Poli38472_000209</name>
</gene>
<dbReference type="Proteomes" id="UP000794436">
    <property type="component" value="Unassembled WGS sequence"/>
</dbReference>
<evidence type="ECO:0008006" key="4">
    <source>
        <dbReference type="Google" id="ProtNLM"/>
    </source>
</evidence>
<dbReference type="PANTHER" id="PTHR13510:SF44">
    <property type="entry name" value="RABENOSYN-5"/>
    <property type="match status" value="1"/>
</dbReference>
<dbReference type="InterPro" id="IPR023393">
    <property type="entry name" value="START-like_dom_sf"/>
</dbReference>
<organism evidence="2 3">
    <name type="scientific">Pythium oligandrum</name>
    <name type="common">Mycoparasitic fungus</name>
    <dbReference type="NCBI Taxonomy" id="41045"/>
    <lineage>
        <taxon>Eukaryota</taxon>
        <taxon>Sar</taxon>
        <taxon>Stramenopiles</taxon>
        <taxon>Oomycota</taxon>
        <taxon>Peronosporomycetes</taxon>
        <taxon>Pythiales</taxon>
        <taxon>Pythiaceae</taxon>
        <taxon>Pythium</taxon>
    </lineage>
</organism>
<feature type="region of interest" description="Disordered" evidence="1">
    <location>
        <begin position="306"/>
        <end position="334"/>
    </location>
</feature>
<sequence>MLHRALKEVRLPLPDDFFPAIEVTAADEEIYRLRAEATLRATLQDEHPTTRFHPSRRHEQWKLAGERHGVQLYRERGVPKGNALQLICVGSLLCSLEEVMWGLHAVDTPNFKTQRSIMHSDFLDAAVLHVLQADECTDEETSLLYRFSGLKWLACAPAGTLVHKRDLCWYESMGMMSDVNGNDLGFLVMESVRLDTCPPFDRHGVIRSTVSVCYIFRRLPTGDVGLYMKGEHVLGGKLRSWSSDAVMSEMWLAITNVLDCVQSKRLSRLVRAPDILSTTTQSKLCEICDQRVSRLKSAELCKSCGKDQQAHDDDKSTNDGKHGPTVKEVSQEDPTETVMCVSSVDFNDSDEIVEIPRVSLIAEEPEAPGDVFHHDNLKYINCFASDDAGQLANARMAPMEGSDEQQRLMERLLQANMTAEATYLIAKYNANLAKNSPCDVDLGA</sequence>
<dbReference type="EMBL" id="SPLM01000108">
    <property type="protein sequence ID" value="TMW60167.1"/>
    <property type="molecule type" value="Genomic_DNA"/>
</dbReference>
<feature type="compositionally biased region" description="Basic and acidic residues" evidence="1">
    <location>
        <begin position="306"/>
        <end position="322"/>
    </location>
</feature>
<dbReference type="OrthoDB" id="110519at2759"/>
<name>A0A8K1FHW0_PYTOL</name>
<dbReference type="InterPro" id="IPR052727">
    <property type="entry name" value="Rab4/Rab5_effector"/>
</dbReference>
<reference evidence="2" key="1">
    <citation type="submission" date="2019-03" db="EMBL/GenBank/DDBJ databases">
        <title>Long read genome sequence of the mycoparasitic Pythium oligandrum ATCC 38472 isolated from sugarbeet rhizosphere.</title>
        <authorList>
            <person name="Gaulin E."/>
        </authorList>
    </citation>
    <scope>NUCLEOTIDE SEQUENCE</scope>
    <source>
        <strain evidence="2">ATCC 38472_TT</strain>
    </source>
</reference>